<dbReference type="EMBL" id="CP111023">
    <property type="protein sequence ID" value="WAR21598.1"/>
    <property type="molecule type" value="Genomic_DNA"/>
</dbReference>
<feature type="compositionally biased region" description="Basic and acidic residues" evidence="1">
    <location>
        <begin position="70"/>
        <end position="87"/>
    </location>
</feature>
<evidence type="ECO:0000313" key="2">
    <source>
        <dbReference type="EMBL" id="WAR21598.1"/>
    </source>
</evidence>
<keyword evidence="3" id="KW-1185">Reference proteome</keyword>
<organism evidence="2 3">
    <name type="scientific">Mya arenaria</name>
    <name type="common">Soft-shell clam</name>
    <dbReference type="NCBI Taxonomy" id="6604"/>
    <lineage>
        <taxon>Eukaryota</taxon>
        <taxon>Metazoa</taxon>
        <taxon>Spiralia</taxon>
        <taxon>Lophotrochozoa</taxon>
        <taxon>Mollusca</taxon>
        <taxon>Bivalvia</taxon>
        <taxon>Autobranchia</taxon>
        <taxon>Heteroconchia</taxon>
        <taxon>Euheterodonta</taxon>
        <taxon>Imparidentia</taxon>
        <taxon>Neoheterodontei</taxon>
        <taxon>Myida</taxon>
        <taxon>Myoidea</taxon>
        <taxon>Myidae</taxon>
        <taxon>Mya</taxon>
    </lineage>
</organism>
<sequence>MYENVRPQMCVNATKDLLGKPLFRNYMHEGLDTDWLQAWEESPLSEFLYNDHSLDPIPKESENIAQSDDQQPHTPKDNTEDSHKLEYADDSDAWSEDGEENLSGETDTMMFPTFTDEYDGQQVVSIAPSEGNVPTNTVARYFHTCKKKGKRQCRFNFPLPPSCSTKLLEPLVSSPGENDDEFQKATENWAHIQTFMEEICSTPNIIFTEFLQHLKMSEEDYINAIKSLLKDAKILFKRDPCKQRDSEGLGSKP</sequence>
<accession>A0ABY7FHE3</accession>
<proteinExistence type="predicted"/>
<feature type="compositionally biased region" description="Acidic residues" evidence="1">
    <location>
        <begin position="88"/>
        <end position="102"/>
    </location>
</feature>
<name>A0ABY7FHE3_MYAAR</name>
<gene>
    <name evidence="2" type="ORF">MAR_015572</name>
</gene>
<protein>
    <submittedName>
        <fullName evidence="2">Uncharacterized protein</fullName>
    </submittedName>
</protein>
<feature type="compositionally biased region" description="Basic and acidic residues" evidence="1">
    <location>
        <begin position="52"/>
        <end position="62"/>
    </location>
</feature>
<evidence type="ECO:0000256" key="1">
    <source>
        <dbReference type="SAM" id="MobiDB-lite"/>
    </source>
</evidence>
<evidence type="ECO:0000313" key="3">
    <source>
        <dbReference type="Proteomes" id="UP001164746"/>
    </source>
</evidence>
<reference evidence="2" key="1">
    <citation type="submission" date="2022-11" db="EMBL/GenBank/DDBJ databases">
        <title>Centuries of genome instability and evolution in soft-shell clam transmissible cancer (bioRxiv).</title>
        <authorList>
            <person name="Hart S.F.M."/>
            <person name="Yonemitsu M.A."/>
            <person name="Giersch R.M."/>
            <person name="Beal B.F."/>
            <person name="Arriagada G."/>
            <person name="Davis B.W."/>
            <person name="Ostrander E.A."/>
            <person name="Goff S.P."/>
            <person name="Metzger M.J."/>
        </authorList>
    </citation>
    <scope>NUCLEOTIDE SEQUENCE</scope>
    <source>
        <strain evidence="2">MELC-2E11</strain>
        <tissue evidence="2">Siphon/mantle</tissue>
    </source>
</reference>
<feature type="region of interest" description="Disordered" evidence="1">
    <location>
        <begin position="50"/>
        <end position="109"/>
    </location>
</feature>
<dbReference type="Proteomes" id="UP001164746">
    <property type="component" value="Chromosome 12"/>
</dbReference>